<reference evidence="3" key="1">
    <citation type="journal article" date="2023" name="Mol. Phylogenet. Evol.">
        <title>Genome-scale phylogeny and comparative genomics of the fungal order Sordariales.</title>
        <authorList>
            <person name="Hensen N."/>
            <person name="Bonometti L."/>
            <person name="Westerberg I."/>
            <person name="Brannstrom I.O."/>
            <person name="Guillou S."/>
            <person name="Cros-Aarteil S."/>
            <person name="Calhoun S."/>
            <person name="Haridas S."/>
            <person name="Kuo A."/>
            <person name="Mondo S."/>
            <person name="Pangilinan J."/>
            <person name="Riley R."/>
            <person name="LaButti K."/>
            <person name="Andreopoulos B."/>
            <person name="Lipzen A."/>
            <person name="Chen C."/>
            <person name="Yan M."/>
            <person name="Daum C."/>
            <person name="Ng V."/>
            <person name="Clum A."/>
            <person name="Steindorff A."/>
            <person name="Ohm R.A."/>
            <person name="Martin F."/>
            <person name="Silar P."/>
            <person name="Natvig D.O."/>
            <person name="Lalanne C."/>
            <person name="Gautier V."/>
            <person name="Ament-Velasquez S.L."/>
            <person name="Kruys A."/>
            <person name="Hutchinson M.I."/>
            <person name="Powell A.J."/>
            <person name="Barry K."/>
            <person name="Miller A.N."/>
            <person name="Grigoriev I.V."/>
            <person name="Debuchy R."/>
            <person name="Gladieux P."/>
            <person name="Hiltunen Thoren M."/>
            <person name="Johannesson H."/>
        </authorList>
    </citation>
    <scope>NUCLEOTIDE SEQUENCE</scope>
    <source>
        <strain evidence="3">SMH4131-1</strain>
    </source>
</reference>
<organism evidence="3 4">
    <name type="scientific">Cercophora scortea</name>
    <dbReference type="NCBI Taxonomy" id="314031"/>
    <lineage>
        <taxon>Eukaryota</taxon>
        <taxon>Fungi</taxon>
        <taxon>Dikarya</taxon>
        <taxon>Ascomycota</taxon>
        <taxon>Pezizomycotina</taxon>
        <taxon>Sordariomycetes</taxon>
        <taxon>Sordariomycetidae</taxon>
        <taxon>Sordariales</taxon>
        <taxon>Lasiosphaeriaceae</taxon>
        <taxon>Cercophora</taxon>
    </lineage>
</organism>
<accession>A0AAE0J625</accession>
<dbReference type="Proteomes" id="UP001286456">
    <property type="component" value="Unassembled WGS sequence"/>
</dbReference>
<reference evidence="3" key="2">
    <citation type="submission" date="2023-06" db="EMBL/GenBank/DDBJ databases">
        <authorList>
            <consortium name="Lawrence Berkeley National Laboratory"/>
            <person name="Haridas S."/>
            <person name="Hensen N."/>
            <person name="Bonometti L."/>
            <person name="Westerberg I."/>
            <person name="Brannstrom I.O."/>
            <person name="Guillou S."/>
            <person name="Cros-Aarteil S."/>
            <person name="Calhoun S."/>
            <person name="Kuo A."/>
            <person name="Mondo S."/>
            <person name="Pangilinan J."/>
            <person name="Riley R."/>
            <person name="Labutti K."/>
            <person name="Andreopoulos B."/>
            <person name="Lipzen A."/>
            <person name="Chen C."/>
            <person name="Yanf M."/>
            <person name="Daum C."/>
            <person name="Ng V."/>
            <person name="Clum A."/>
            <person name="Steindorff A."/>
            <person name="Ohm R."/>
            <person name="Martin F."/>
            <person name="Silar P."/>
            <person name="Natvig D."/>
            <person name="Lalanne C."/>
            <person name="Gautier V."/>
            <person name="Ament-Velasquez S.L."/>
            <person name="Kruys A."/>
            <person name="Hutchinson M.I."/>
            <person name="Powell A.J."/>
            <person name="Barry K."/>
            <person name="Miller A.N."/>
            <person name="Grigoriev I.V."/>
            <person name="Debuchy R."/>
            <person name="Gladieux P."/>
            <person name="Thoren M.H."/>
            <person name="Johannesson H."/>
        </authorList>
    </citation>
    <scope>NUCLEOTIDE SEQUENCE</scope>
    <source>
        <strain evidence="3">SMH4131-1</strain>
    </source>
</reference>
<dbReference type="PANTHER" id="PTHR38788:SF3">
    <property type="entry name" value="CLR5 DOMAIN-CONTAINING PROTEIN"/>
    <property type="match status" value="1"/>
</dbReference>
<dbReference type="PANTHER" id="PTHR38788">
    <property type="entry name" value="CLR5 DOMAIN-CONTAINING PROTEIN"/>
    <property type="match status" value="1"/>
</dbReference>
<evidence type="ECO:0000256" key="1">
    <source>
        <dbReference type="SAM" id="MobiDB-lite"/>
    </source>
</evidence>
<name>A0AAE0J625_9PEZI</name>
<protein>
    <submittedName>
        <fullName evidence="3">Clr5 domain-containing protein</fullName>
    </submittedName>
</protein>
<dbReference type="Pfam" id="PF14420">
    <property type="entry name" value="Clr5"/>
    <property type="match status" value="1"/>
</dbReference>
<feature type="region of interest" description="Disordered" evidence="1">
    <location>
        <begin position="106"/>
        <end position="129"/>
    </location>
</feature>
<evidence type="ECO:0000313" key="4">
    <source>
        <dbReference type="Proteomes" id="UP001286456"/>
    </source>
</evidence>
<comment type="caution">
    <text evidence="3">The sequence shown here is derived from an EMBL/GenBank/DDBJ whole genome shotgun (WGS) entry which is preliminary data.</text>
</comment>
<gene>
    <name evidence="3" type="ORF">B0T19DRAFT_481924</name>
</gene>
<keyword evidence="4" id="KW-1185">Reference proteome</keyword>
<proteinExistence type="predicted"/>
<dbReference type="AlphaFoldDB" id="A0AAE0J625"/>
<dbReference type="InterPro" id="IPR025676">
    <property type="entry name" value="Clr5_dom"/>
</dbReference>
<dbReference type="EMBL" id="JAUEPO010000001">
    <property type="protein sequence ID" value="KAK3337642.1"/>
    <property type="molecule type" value="Genomic_DNA"/>
</dbReference>
<feature type="domain" description="Clr5" evidence="2">
    <location>
        <begin position="42"/>
        <end position="94"/>
    </location>
</feature>
<evidence type="ECO:0000259" key="2">
    <source>
        <dbReference type="Pfam" id="PF14420"/>
    </source>
</evidence>
<sequence>MGPGRRCLSPNLIGDEAEESMPLAVIGTAGSIRSALVTPAKPADWEAVKDVIEDLYINRNVRLKDVIEIMQAVYKFRATPRMFKAQFTRWHWHKYATSSMSVAGNGRGSSHARLATPHSGLPGGRKKGTARTVTFSAGPQLHLLEPDESRHLTTTMSATRLFILGWAEQDPRWQTPTAFTKMGGYNATMISHFIAALKHLQSGEVAEGGRLLRGAFLELEDVVADGHLAAIWDCCVSIPQLALNHARSDILLTFLRYLAGLSAARMPSHPLTLISRSTLAFVEHAHRGRAASTVAAHIEAYTAAAWRLWTDTMSRLLGPDNISTIHTTRTYLLIQPHPDAILARRVIADYNRLVCHATSALGAESTTTLTLEYEALLTQLRFALPAPDWEPRITRILHTLAAKPGNLNLPPTEWASGEDRQMYRGSWCLAAFYALQVSGDRQRARVCWQAFLDAPAEGDWTQFAVRLEEVLRGVGEGEAADEVRRRRGEVQLPRGIVEILEREERALEVV</sequence>
<evidence type="ECO:0000313" key="3">
    <source>
        <dbReference type="EMBL" id="KAK3337642.1"/>
    </source>
</evidence>